<keyword evidence="3" id="KW-1185">Reference proteome</keyword>
<feature type="domain" description="Alpha/beta hydrolase fold-3" evidence="1">
    <location>
        <begin position="21"/>
        <end position="95"/>
    </location>
</feature>
<reference evidence="2" key="1">
    <citation type="submission" date="2021-06" db="EMBL/GenBank/DDBJ databases">
        <title>Comparative genomics, transcriptomics and evolutionary studies reveal genomic signatures of adaptation to plant cell wall in hemibiotrophic fungi.</title>
        <authorList>
            <consortium name="DOE Joint Genome Institute"/>
            <person name="Baroncelli R."/>
            <person name="Diaz J.F."/>
            <person name="Benocci T."/>
            <person name="Peng M."/>
            <person name="Battaglia E."/>
            <person name="Haridas S."/>
            <person name="Andreopoulos W."/>
            <person name="Labutti K."/>
            <person name="Pangilinan J."/>
            <person name="Floch G.L."/>
            <person name="Makela M.R."/>
            <person name="Henrissat B."/>
            <person name="Grigoriev I.V."/>
            <person name="Crouch J.A."/>
            <person name="De Vries R.P."/>
            <person name="Sukno S.A."/>
            <person name="Thon M.R."/>
        </authorList>
    </citation>
    <scope>NUCLEOTIDE SEQUENCE</scope>
    <source>
        <strain evidence="2">CBS 125086</strain>
    </source>
</reference>
<gene>
    <name evidence="2" type="ORF">LY79DRAFT_414432</name>
</gene>
<dbReference type="RefSeq" id="XP_060408962.1">
    <property type="nucleotide sequence ID" value="XM_060553117.1"/>
</dbReference>
<comment type="caution">
    <text evidence="2">The sequence shown here is derived from an EMBL/GenBank/DDBJ whole genome shotgun (WGS) entry which is preliminary data.</text>
</comment>
<evidence type="ECO:0000259" key="1">
    <source>
        <dbReference type="Pfam" id="PF07859"/>
    </source>
</evidence>
<dbReference type="SUPFAM" id="SSF53474">
    <property type="entry name" value="alpha/beta-Hydrolases"/>
    <property type="match status" value="1"/>
</dbReference>
<dbReference type="InterPro" id="IPR029058">
    <property type="entry name" value="AB_hydrolase_fold"/>
</dbReference>
<dbReference type="EMBL" id="JAHLJV010000094">
    <property type="protein sequence ID" value="KAK1573321.1"/>
    <property type="molecule type" value="Genomic_DNA"/>
</dbReference>
<dbReference type="GO" id="GO:0016787">
    <property type="term" value="F:hydrolase activity"/>
    <property type="evidence" value="ECO:0007669"/>
    <property type="project" value="InterPro"/>
</dbReference>
<evidence type="ECO:0000313" key="3">
    <source>
        <dbReference type="Proteomes" id="UP001230504"/>
    </source>
</evidence>
<dbReference type="AlphaFoldDB" id="A0AAD8PP46"/>
<evidence type="ECO:0000313" key="2">
    <source>
        <dbReference type="EMBL" id="KAK1573321.1"/>
    </source>
</evidence>
<dbReference type="InterPro" id="IPR013094">
    <property type="entry name" value="AB_hydrolase_3"/>
</dbReference>
<dbReference type="Pfam" id="PF07859">
    <property type="entry name" value="Abhydrolase_3"/>
    <property type="match status" value="1"/>
</dbReference>
<organism evidence="2 3">
    <name type="scientific">Colletotrichum navitas</name>
    <dbReference type="NCBI Taxonomy" id="681940"/>
    <lineage>
        <taxon>Eukaryota</taxon>
        <taxon>Fungi</taxon>
        <taxon>Dikarya</taxon>
        <taxon>Ascomycota</taxon>
        <taxon>Pezizomycotina</taxon>
        <taxon>Sordariomycetes</taxon>
        <taxon>Hypocreomycetidae</taxon>
        <taxon>Glomerellales</taxon>
        <taxon>Glomerellaceae</taxon>
        <taxon>Colletotrichum</taxon>
        <taxon>Colletotrichum graminicola species complex</taxon>
    </lineage>
</organism>
<accession>A0AAD8PP46</accession>
<protein>
    <recommendedName>
        <fullName evidence="1">Alpha/beta hydrolase fold-3 domain-containing protein</fullName>
    </recommendedName>
</protein>
<name>A0AAD8PP46_9PEZI</name>
<dbReference type="Proteomes" id="UP001230504">
    <property type="component" value="Unassembled WGS sequence"/>
</dbReference>
<proteinExistence type="predicted"/>
<sequence length="105" mass="11617">MSKVDLTRFLLKPLRQGWLEAFGIVLLYVQHRLATEEPFTAPVEDFFPVLKQATKETIASELGLHKRRIDLIGVSADATLALTATFGAGDEGLVPSAWRLIIVIL</sequence>
<dbReference type="Gene3D" id="3.40.50.1820">
    <property type="entry name" value="alpha/beta hydrolase"/>
    <property type="match status" value="1"/>
</dbReference>
<dbReference type="GeneID" id="85437357"/>